<evidence type="ECO:0000256" key="4">
    <source>
        <dbReference type="ARBA" id="ARBA00022679"/>
    </source>
</evidence>
<evidence type="ECO:0000256" key="2">
    <source>
        <dbReference type="ARBA" id="ARBA00007706"/>
    </source>
</evidence>
<organism evidence="12 13">
    <name type="scientific">Setaria digitata</name>
    <dbReference type="NCBI Taxonomy" id="48799"/>
    <lineage>
        <taxon>Eukaryota</taxon>
        <taxon>Metazoa</taxon>
        <taxon>Ecdysozoa</taxon>
        <taxon>Nematoda</taxon>
        <taxon>Chromadorea</taxon>
        <taxon>Rhabditida</taxon>
        <taxon>Spirurina</taxon>
        <taxon>Spiruromorpha</taxon>
        <taxon>Filarioidea</taxon>
        <taxon>Setariidae</taxon>
        <taxon>Setaria</taxon>
    </lineage>
</organism>
<protein>
    <recommendedName>
        <fullName evidence="3 11">Galactosylgalactosylxylosylprotein 3-beta-glucuronosyltransferase</fullName>
        <ecNumber evidence="3 11">2.4.1.135</ecNumber>
    </recommendedName>
</protein>
<dbReference type="GO" id="GO:0005975">
    <property type="term" value="P:carbohydrate metabolic process"/>
    <property type="evidence" value="ECO:0007669"/>
    <property type="project" value="TreeGrafter"/>
</dbReference>
<keyword evidence="7 11" id="KW-1133">Transmembrane helix</keyword>
<evidence type="ECO:0000256" key="3">
    <source>
        <dbReference type="ARBA" id="ARBA00012641"/>
    </source>
</evidence>
<dbReference type="Gene3D" id="3.90.550.10">
    <property type="entry name" value="Spore Coat Polysaccharide Biosynthesis Protein SpsA, Chain A"/>
    <property type="match status" value="1"/>
</dbReference>
<evidence type="ECO:0000256" key="8">
    <source>
        <dbReference type="ARBA" id="ARBA00023136"/>
    </source>
</evidence>
<dbReference type="PANTHER" id="PTHR10896:SF65">
    <property type="entry name" value="GALACTOSYLGALACTOSYLXYLOSYLPROTEIN 3-BETA-GLUCURONOSYLTRANSFERASE 3"/>
    <property type="match status" value="1"/>
</dbReference>
<comment type="cofactor">
    <cofactor evidence="11">
        <name>Mn(2+)</name>
        <dbReference type="ChEBI" id="CHEBI:29035"/>
    </cofactor>
</comment>
<dbReference type="WBParaSite" id="sdigi.contig627.g9285.t1">
    <property type="protein sequence ID" value="sdigi.contig627.g9285.t1"/>
    <property type="gene ID" value="sdigi.contig627.g9285"/>
</dbReference>
<dbReference type="InterPro" id="IPR005027">
    <property type="entry name" value="Glyco_trans_43"/>
</dbReference>
<keyword evidence="9" id="KW-0325">Glycoprotein</keyword>
<evidence type="ECO:0000313" key="13">
    <source>
        <dbReference type="WBParaSite" id="sdigi.contig627.g9285.t1"/>
    </source>
</evidence>
<keyword evidence="4 11" id="KW-0808">Transferase</keyword>
<dbReference type="PANTHER" id="PTHR10896">
    <property type="entry name" value="GALACTOSYLGALACTOSYLXYLOSYLPROTEIN 3-BETA-GLUCURONOSYLTRANSFERASE BETA-1,3-GLUCURONYLTRANSFERASE"/>
    <property type="match status" value="1"/>
</dbReference>
<dbReference type="SUPFAM" id="SSF53448">
    <property type="entry name" value="Nucleotide-diphospho-sugar transferases"/>
    <property type="match status" value="1"/>
</dbReference>
<comment type="similarity">
    <text evidence="2 11">Belongs to the glycosyltransferase 43 family.</text>
</comment>
<dbReference type="AlphaFoldDB" id="A0A915Q5L5"/>
<evidence type="ECO:0000313" key="12">
    <source>
        <dbReference type="Proteomes" id="UP000887581"/>
    </source>
</evidence>
<keyword evidence="11" id="KW-0464">Manganese</keyword>
<evidence type="ECO:0000256" key="5">
    <source>
        <dbReference type="ARBA" id="ARBA00022692"/>
    </source>
</evidence>
<dbReference type="GO" id="GO:0015018">
    <property type="term" value="F:galactosylgalactosylxylosylprotein 3-beta-glucuronosyltransferase activity"/>
    <property type="evidence" value="ECO:0007669"/>
    <property type="project" value="UniProtKB-UniRule"/>
</dbReference>
<evidence type="ECO:0000256" key="7">
    <source>
        <dbReference type="ARBA" id="ARBA00022989"/>
    </source>
</evidence>
<reference evidence="13" key="1">
    <citation type="submission" date="2022-11" db="UniProtKB">
        <authorList>
            <consortium name="WormBaseParasite"/>
        </authorList>
    </citation>
    <scope>IDENTIFICATION</scope>
</reference>
<keyword evidence="11" id="KW-0479">Metal-binding</keyword>
<evidence type="ECO:0000256" key="1">
    <source>
        <dbReference type="ARBA" id="ARBA00004606"/>
    </source>
</evidence>
<keyword evidence="11" id="KW-0333">Golgi apparatus</keyword>
<comment type="subcellular location">
    <subcellularLocation>
        <location evidence="11">Golgi apparatus membrane</location>
        <topology evidence="11">Single-pass type II membrane protein</topology>
    </subcellularLocation>
    <subcellularLocation>
        <location evidence="1">Membrane</location>
        <topology evidence="1">Single-pass type II membrane protein</topology>
    </subcellularLocation>
</comment>
<dbReference type="GO" id="GO:0000139">
    <property type="term" value="C:Golgi membrane"/>
    <property type="evidence" value="ECO:0007669"/>
    <property type="project" value="UniProtKB-SubCell"/>
</dbReference>
<keyword evidence="8 11" id="KW-0472">Membrane</keyword>
<comment type="catalytic activity">
    <reaction evidence="10 11">
        <text>3-O-(beta-D-galactosyl-(1-&gt;3)-beta-D-galactosyl-(1-&gt;4)-beta-D-xylosyl)-L-seryl-[protein] + UDP-alpha-D-glucuronate = 3-O-(beta-D-GlcA-(1-&gt;3)-beta-D-Gal-(1-&gt;3)-beta-D-Gal-(1-&gt;4)-beta-D-Xyl)-L-seryl-[protein] + UDP + H(+)</text>
        <dbReference type="Rhea" id="RHEA:24168"/>
        <dbReference type="Rhea" id="RHEA-COMP:12571"/>
        <dbReference type="Rhea" id="RHEA-COMP:12573"/>
        <dbReference type="ChEBI" id="CHEBI:15378"/>
        <dbReference type="ChEBI" id="CHEBI:58052"/>
        <dbReference type="ChEBI" id="CHEBI:58223"/>
        <dbReference type="ChEBI" id="CHEBI:132090"/>
        <dbReference type="ChEBI" id="CHEBI:132093"/>
        <dbReference type="EC" id="2.4.1.135"/>
    </reaction>
</comment>
<proteinExistence type="inferred from homology"/>
<keyword evidence="6 11" id="KW-0735">Signal-anchor</keyword>
<keyword evidence="5 11" id="KW-0812">Transmembrane</keyword>
<dbReference type="GO" id="GO:0046872">
    <property type="term" value="F:metal ion binding"/>
    <property type="evidence" value="ECO:0007669"/>
    <property type="project" value="UniProtKB-KW"/>
</dbReference>
<evidence type="ECO:0000256" key="9">
    <source>
        <dbReference type="ARBA" id="ARBA00023180"/>
    </source>
</evidence>
<dbReference type="Pfam" id="PF03360">
    <property type="entry name" value="Glyco_transf_43"/>
    <property type="match status" value="1"/>
</dbReference>
<keyword evidence="12" id="KW-1185">Reference proteome</keyword>
<sequence length="192" mass="22925">MLDERLVFKIICAVGLFFVAQVAVFWSQLQNLDEKKFVLVAEIDTLVRKREVLNKKIWMQEKEAYRVEKKLQRIDNLVRDRIPLAEMRKDLPFIYFVTPTYRRLTQKADLIRLAQTLAYVPNLHWIVVEDANDTSPFIADIFKRYRIRFTHLYALTPQEKKPNETDPNWKVPRGVVQRNKALSWLRSHESRP</sequence>
<name>A0A915Q5L5_9BILA</name>
<evidence type="ECO:0000256" key="11">
    <source>
        <dbReference type="RuleBase" id="RU363127"/>
    </source>
</evidence>
<dbReference type="Proteomes" id="UP000887581">
    <property type="component" value="Unplaced"/>
</dbReference>
<evidence type="ECO:0000256" key="6">
    <source>
        <dbReference type="ARBA" id="ARBA00022968"/>
    </source>
</evidence>
<dbReference type="EC" id="2.4.1.135" evidence="3 11"/>
<feature type="transmembrane region" description="Helical" evidence="11">
    <location>
        <begin position="6"/>
        <end position="26"/>
    </location>
</feature>
<comment type="pathway">
    <text evidence="11">Protein modification; protein glycosylation.</text>
</comment>
<dbReference type="InterPro" id="IPR029044">
    <property type="entry name" value="Nucleotide-diphossugar_trans"/>
</dbReference>
<accession>A0A915Q5L5</accession>
<dbReference type="GO" id="GO:0050650">
    <property type="term" value="P:chondroitin sulfate proteoglycan biosynthetic process"/>
    <property type="evidence" value="ECO:0007669"/>
    <property type="project" value="TreeGrafter"/>
</dbReference>
<evidence type="ECO:0000256" key="10">
    <source>
        <dbReference type="ARBA" id="ARBA00047979"/>
    </source>
</evidence>